<dbReference type="GO" id="GO:0004017">
    <property type="term" value="F:AMP kinase activity"/>
    <property type="evidence" value="ECO:0007669"/>
    <property type="project" value="InterPro"/>
</dbReference>
<dbReference type="GO" id="GO:0005524">
    <property type="term" value="F:ATP binding"/>
    <property type="evidence" value="ECO:0007669"/>
    <property type="project" value="InterPro"/>
</dbReference>
<dbReference type="Pfam" id="PF05191">
    <property type="entry name" value="ADK_lid"/>
    <property type="match status" value="1"/>
</dbReference>
<feature type="signal peptide" evidence="4">
    <location>
        <begin position="1"/>
        <end position="17"/>
    </location>
</feature>
<dbReference type="HAMAP" id="MF_00235">
    <property type="entry name" value="Adenylate_kinase_Adk"/>
    <property type="match status" value="1"/>
</dbReference>
<keyword evidence="2" id="KW-0547">Nucleotide-binding</keyword>
<dbReference type="InterPro" id="IPR007862">
    <property type="entry name" value="Adenylate_kinase_lid-dom"/>
</dbReference>
<evidence type="ECO:0000256" key="1">
    <source>
        <dbReference type="ARBA" id="ARBA00022679"/>
    </source>
</evidence>
<dbReference type="SUPFAM" id="SSF52540">
    <property type="entry name" value="P-loop containing nucleoside triphosphate hydrolases"/>
    <property type="match status" value="1"/>
</dbReference>
<dbReference type="CDD" id="cd01428">
    <property type="entry name" value="ADK"/>
    <property type="match status" value="1"/>
</dbReference>
<feature type="non-terminal residue" evidence="6">
    <location>
        <position position="209"/>
    </location>
</feature>
<dbReference type="PANTHER" id="PTHR23359">
    <property type="entry name" value="NUCLEOTIDE KINASE"/>
    <property type="match status" value="1"/>
</dbReference>
<dbReference type="Gene3D" id="3.40.50.300">
    <property type="entry name" value="P-loop containing nucleotide triphosphate hydrolases"/>
    <property type="match status" value="1"/>
</dbReference>
<feature type="chain" id="PRO_5003501065" description="Adenylate kinase active site lid domain-containing protein" evidence="4">
    <location>
        <begin position="18"/>
        <end position="209"/>
    </location>
</feature>
<evidence type="ECO:0000313" key="6">
    <source>
        <dbReference type="EMBL" id="EHH24121.1"/>
    </source>
</evidence>
<evidence type="ECO:0000256" key="2">
    <source>
        <dbReference type="ARBA" id="ARBA00022741"/>
    </source>
</evidence>
<feature type="domain" description="Adenylate kinase active site lid" evidence="5">
    <location>
        <begin position="113"/>
        <end position="145"/>
    </location>
</feature>
<gene>
    <name evidence="6" type="ORF">EGK_07721</name>
</gene>
<dbReference type="InterPro" id="IPR000850">
    <property type="entry name" value="Adenylat/UMP-CMP_kin"/>
</dbReference>
<keyword evidence="4" id="KW-0732">Signal</keyword>
<dbReference type="EMBL" id="CM001267">
    <property type="protein sequence ID" value="EHH24121.1"/>
    <property type="molecule type" value="Genomic_DNA"/>
</dbReference>
<evidence type="ECO:0000259" key="5">
    <source>
        <dbReference type="Pfam" id="PF05191"/>
    </source>
</evidence>
<protein>
    <recommendedName>
        <fullName evidence="5">Adenylate kinase active site lid domain-containing protein</fullName>
    </recommendedName>
</protein>
<proteinExistence type="inferred from homology"/>
<reference evidence="6" key="1">
    <citation type="journal article" date="2011" name="Nat. Biotechnol.">
        <title>Genome sequencing and comparison of two nonhuman primate animal models, the cynomolgus and Chinese rhesus macaques.</title>
        <authorList>
            <person name="Yan G."/>
            <person name="Zhang G."/>
            <person name="Fang X."/>
            <person name="Zhang Y."/>
            <person name="Li C."/>
            <person name="Ling F."/>
            <person name="Cooper D.N."/>
            <person name="Li Q."/>
            <person name="Li Y."/>
            <person name="van Gool A.J."/>
            <person name="Du H."/>
            <person name="Chen J."/>
            <person name="Chen R."/>
            <person name="Zhang P."/>
            <person name="Huang Z."/>
            <person name="Thompson J.R."/>
            <person name="Meng Y."/>
            <person name="Bai Y."/>
            <person name="Wang J."/>
            <person name="Zhuo M."/>
            <person name="Wang T."/>
            <person name="Huang Y."/>
            <person name="Wei L."/>
            <person name="Li J."/>
            <person name="Wang Z."/>
            <person name="Hu H."/>
            <person name="Yang P."/>
            <person name="Le L."/>
            <person name="Stenson P.D."/>
            <person name="Li B."/>
            <person name="Liu X."/>
            <person name="Ball E.V."/>
            <person name="An N."/>
            <person name="Huang Q."/>
            <person name="Zhang Y."/>
            <person name="Fan W."/>
            <person name="Zhang X."/>
            <person name="Li Y."/>
            <person name="Wang W."/>
            <person name="Katze M.G."/>
            <person name="Su B."/>
            <person name="Nielsen R."/>
            <person name="Yang H."/>
            <person name="Wang J."/>
            <person name="Wang X."/>
            <person name="Wang J."/>
        </authorList>
    </citation>
    <scope>NUCLEOTIDE SEQUENCE [LARGE SCALE GENOMIC DNA]</scope>
    <source>
        <strain evidence="6">CR-5</strain>
    </source>
</reference>
<keyword evidence="3" id="KW-0418">Kinase</keyword>
<evidence type="ECO:0000256" key="4">
    <source>
        <dbReference type="SAM" id="SignalP"/>
    </source>
</evidence>
<dbReference type="Proteomes" id="UP000013456">
    <property type="component" value="Chromosome 15"/>
</dbReference>
<name>G7NG67_MACMU</name>
<dbReference type="AlphaFoldDB" id="G7NG67"/>
<accession>G7NG67</accession>
<keyword evidence="1" id="KW-0808">Transferase</keyword>
<dbReference type="InterPro" id="IPR027417">
    <property type="entry name" value="P-loop_NTPase"/>
</dbReference>
<organism evidence="6">
    <name type="scientific">Macaca mulatta</name>
    <name type="common">Rhesus macaque</name>
    <dbReference type="NCBI Taxonomy" id="9544"/>
    <lineage>
        <taxon>Eukaryota</taxon>
        <taxon>Metazoa</taxon>
        <taxon>Chordata</taxon>
        <taxon>Craniata</taxon>
        <taxon>Vertebrata</taxon>
        <taxon>Euteleostomi</taxon>
        <taxon>Mammalia</taxon>
        <taxon>Eutheria</taxon>
        <taxon>Euarchontoglires</taxon>
        <taxon>Primates</taxon>
        <taxon>Haplorrhini</taxon>
        <taxon>Catarrhini</taxon>
        <taxon>Cercopithecidae</taxon>
        <taxon>Cercopithecinae</taxon>
        <taxon>Macaca</taxon>
    </lineage>
</organism>
<sequence length="209" mass="24109">MASKLLHMVILWPPLLAQKFGLQHLSNGHFLWENTKANTEVSDMAKQYTENGLLVPDHVITCLMVSELENRWFSEDVRTNRSPDLKTKIYEVDLVISLKIPFETLKDCLSRCWIHPPCSRVYNLGFNPPGVREIDDISGEPLVQQENGKLEAVAARIRQYKVVTKPVMSPGMLHHFSGMETDKIWPYAYTFFLTRSHLFSPKRRATCTY</sequence>
<evidence type="ECO:0000256" key="3">
    <source>
        <dbReference type="ARBA" id="ARBA00022777"/>
    </source>
</evidence>
<dbReference type="Pfam" id="PF00406">
    <property type="entry name" value="ADK"/>
    <property type="match status" value="1"/>
</dbReference>